<dbReference type="Pfam" id="PF25683">
    <property type="entry name" value="URGCP_GTPase"/>
    <property type="match status" value="1"/>
</dbReference>
<dbReference type="SUPFAM" id="SSF52540">
    <property type="entry name" value="P-loop containing nucleoside triphosphate hydrolases"/>
    <property type="match status" value="1"/>
</dbReference>
<dbReference type="Proteomes" id="UP001381693">
    <property type="component" value="Unassembled WGS sequence"/>
</dbReference>
<dbReference type="InterPro" id="IPR027417">
    <property type="entry name" value="P-loop_NTPase"/>
</dbReference>
<comment type="caution">
    <text evidence="5">The sequence shown here is derived from an EMBL/GenBank/DDBJ whole genome shotgun (WGS) entry which is preliminary data.</text>
</comment>
<accession>A0AAN8XCY3</accession>
<feature type="domain" description="VLIG-type G" evidence="4">
    <location>
        <begin position="846"/>
        <end position="1092"/>
    </location>
</feature>
<name>A0AAN8XCY3_HALRR</name>
<evidence type="ECO:0000313" key="5">
    <source>
        <dbReference type="EMBL" id="KAK7078103.1"/>
    </source>
</evidence>
<feature type="compositionally biased region" description="Polar residues" evidence="3">
    <location>
        <begin position="281"/>
        <end position="293"/>
    </location>
</feature>
<keyword evidence="2" id="KW-0175">Coiled coil</keyword>
<organism evidence="5 6">
    <name type="scientific">Halocaridina rubra</name>
    <name type="common">Hawaiian red shrimp</name>
    <dbReference type="NCBI Taxonomy" id="373956"/>
    <lineage>
        <taxon>Eukaryota</taxon>
        <taxon>Metazoa</taxon>
        <taxon>Ecdysozoa</taxon>
        <taxon>Arthropoda</taxon>
        <taxon>Crustacea</taxon>
        <taxon>Multicrustacea</taxon>
        <taxon>Malacostraca</taxon>
        <taxon>Eumalacostraca</taxon>
        <taxon>Eucarida</taxon>
        <taxon>Decapoda</taxon>
        <taxon>Pleocyemata</taxon>
        <taxon>Caridea</taxon>
        <taxon>Atyoidea</taxon>
        <taxon>Atyidae</taxon>
        <taxon>Halocaridina</taxon>
    </lineage>
</organism>
<evidence type="ECO:0000313" key="6">
    <source>
        <dbReference type="Proteomes" id="UP001381693"/>
    </source>
</evidence>
<dbReference type="Pfam" id="PF25974">
    <property type="entry name" value="URGCP_9th"/>
    <property type="match status" value="1"/>
</dbReference>
<dbReference type="EMBL" id="JAXCGZ010008015">
    <property type="protein sequence ID" value="KAK7078103.1"/>
    <property type="molecule type" value="Genomic_DNA"/>
</dbReference>
<comment type="similarity">
    <text evidence="1">Belongs to the TRAFAC class dynamin-like GTPase superfamily. Very large inducible GTPase (VLIG) family.</text>
</comment>
<feature type="region of interest" description="Disordered" evidence="3">
    <location>
        <begin position="69"/>
        <end position="96"/>
    </location>
</feature>
<dbReference type="PANTHER" id="PTHR14819">
    <property type="entry name" value="GTP-BINDING"/>
    <property type="match status" value="1"/>
</dbReference>
<feature type="coiled-coil region" evidence="2">
    <location>
        <begin position="1135"/>
        <end position="1181"/>
    </location>
</feature>
<dbReference type="InterPro" id="IPR030383">
    <property type="entry name" value="G_VLIG_dom"/>
</dbReference>
<evidence type="ECO:0000259" key="4">
    <source>
        <dbReference type="PROSITE" id="PS51717"/>
    </source>
</evidence>
<dbReference type="Pfam" id="PF25496">
    <property type="entry name" value="URGCP"/>
    <property type="match status" value="1"/>
</dbReference>
<dbReference type="PROSITE" id="PS51717">
    <property type="entry name" value="G_VLIG"/>
    <property type="match status" value="1"/>
</dbReference>
<dbReference type="InterPro" id="IPR052986">
    <property type="entry name" value="VLIG_GTPase"/>
</dbReference>
<dbReference type="InterPro" id="IPR058641">
    <property type="entry name" value="GVIN1_dom"/>
</dbReference>
<dbReference type="GO" id="GO:0005525">
    <property type="term" value="F:GTP binding"/>
    <property type="evidence" value="ECO:0007669"/>
    <property type="project" value="InterPro"/>
</dbReference>
<evidence type="ECO:0000256" key="1">
    <source>
        <dbReference type="ARBA" id="ARBA00006828"/>
    </source>
</evidence>
<dbReference type="Gene3D" id="3.40.50.300">
    <property type="entry name" value="P-loop containing nucleotide triphosphate hydrolases"/>
    <property type="match status" value="1"/>
</dbReference>
<proteinExistence type="inferred from homology"/>
<feature type="compositionally biased region" description="Basic and acidic residues" evidence="3">
    <location>
        <begin position="72"/>
        <end position="81"/>
    </location>
</feature>
<keyword evidence="6" id="KW-1185">Reference proteome</keyword>
<protein>
    <recommendedName>
        <fullName evidence="4">VLIG-type G domain-containing protein</fullName>
    </recommendedName>
</protein>
<sequence length="2000" mass="229906">MEMELGDCLKRFGLGIRWLWLFRSLEIKTVSEVKVRVRDQKLFKELRRNARANEAVYFDNFIQAVTGAQNHTKKESQREDEQPQASTVAEKKSESTEGDDFFIGQALSDDLQPRSIKQKYDIERNITESRPSKVLPKHIPVEDLALRSYCLRLFLENSALDPKLYCNLLEKINISSLRDLQTLFQDKLKFAQFLKGFCERGGENLPDILNENIDTAVKQEELLHKLGLIRYYPGKITLPLVMKRACNKVTEPSDIPWYVLSKLILLDYRGRDDISPKTEESNSTARGTQNNSENDLENLFSELSKDPSVSSAFAPHPMDVLALILHCSSNFLRQVLCEKLFLCKLSVPYALPPFLNGKPLMLIWALRNIVLKDTHSNGEAYHRSAVNSPTMLVSCIRLGNESRSKANLLNEILNGRTHDTYFHKDCLNGMVDRVHSRGLIELAWYFPSSKEMEKRFNHAILFMNHRGNGESISSVSKCLLKESNVILVMTDVWAISKPNILSVLKSLSSGEASLILILSKNPKSGFDLKCKEVIRHCAKEIASPSFSGENIILDFVLNGEKNIKDLGEEAMHKINKCLEMKNEGICLEDLKDVRRYLNITIDEDNSDCTAGQNMAKKLLSLDETEAVDLIKSKLLPLQCKPWQEWAKLNKETHRLHHKNTEETRSEYITKLQAEMLKWRAEQFNFIKSMDKFMQTFLNDISKAKEYERLYYLKWVQFYLDDISRKSVPLLQKKYGSVMEAILQFQNDDQTHVLQKQLEALESQMSEASFGLEHLLREIGQTYEAACNSDQEIPSRLKEIIDILPQVVADILVRGYPLELMDGDASHVPVTWIRAVFHHLGNIIGKQKKIFVLSVLGVQSSGKSTLLNTMLGLQFAVGAGRCTKGVYAQLIPLEKDNLDITYDYMLVVDTEGLRAPELGKGKHEHDNEIATLVIGLGDVTIVNVKGENVAEMEDVLQIVVHAMLKMRLVNRSLKLQPSIVFIHQNVGAPDAALKLKSGQHKLIETLNKVTKAAGEQEDATVYTKFKQIIEFDINKHIHYFSDLWMGDPPMAPVNYGYSEKALSIKESLVKDIMAHRGSNLNIPKISLRIEDLWNGILDQNFVLSFKNSLSMKVYTVIERVLTNMKWSLTSYRMKWLSKKSNTIMGHEKDLDELLQNLTTSCHSDLEKQYNQVREELTEFFQKTDEQEVYEQWKDSTLEKLKESYNENVFRAVRGLEIMISDKKMQDERHIQKHKENLFKEAKHVAQNLVSESNISEEALEEKFEDMWKNWMSNAFSDIEKDDVDIHKGVMNVLYNHYRKDQALLQKIINDEEREKIKMKFIDTIKFHIAKQVNGIQPAKDVTTVIDSLKSLFSLKESEVERPALRLSVGNMGTNRSIVHMFIKKLYGHIRSSAGKLMPQQFDVGYARALIHLILSMVKELEKLGVIFNSTESFAIDISVRSSWLACYEFSKSQNTEIHSRQQFGLTGRSKHVINMDFTKVLYETFPDSLDLLNKAIDECATRNELNAHSLVIDIDKAVVIASVQGRIINKQSIKKDITNHVNGLKEEIKQYIEDTEVQEFKEEYVHSILCSIDGKLQEIEHSQKRFKFTKQFRIRLGFSICHYVIPMFSKKHKQHREKVHPRTLLEKKYKTLCLEMFKEHYKQSGKVSVLASVVSKLLVGAIEHMVHNDMARLLMDDLRLNVGVLSNKSVLIPSILGQLLEGENFEDFYLLFNDFNASFEKWIKTFVDNYLFISEGGHKTRYAEIASEYIKNLISQFCDEFEFITEEVLVSGTKNSAFKRWLKLLQDMDIEELQLIQTDLLKLTNEYRNIDISHFMKHLKSELESAQDIIAGTFESQADKDLTFSIEDSVYSLISQYCKGCKAKCPFCHAPCALSSENHIAEGMNHIAMEHYPLGCAGVKWQDDQCLLTESCPALVASDLEFENEDTDYEPQAYRDYKSLYPHWDIHSDALTEISDFWKWFMVQYSEDLADRYHAEVPAIPGAWRKITMEMAKESLEKYGK</sequence>
<dbReference type="PANTHER" id="PTHR14819:SF5">
    <property type="entry name" value="INTERFERON-INDUCED VERY LARGE GTPASE 1"/>
    <property type="match status" value="1"/>
</dbReference>
<evidence type="ECO:0000256" key="3">
    <source>
        <dbReference type="SAM" id="MobiDB-lite"/>
    </source>
</evidence>
<feature type="region of interest" description="Disordered" evidence="3">
    <location>
        <begin position="275"/>
        <end position="294"/>
    </location>
</feature>
<reference evidence="5 6" key="1">
    <citation type="submission" date="2023-11" db="EMBL/GenBank/DDBJ databases">
        <title>Halocaridina rubra genome assembly.</title>
        <authorList>
            <person name="Smith C."/>
        </authorList>
    </citation>
    <scope>NUCLEOTIDE SEQUENCE [LARGE SCALE GENOMIC DNA]</scope>
    <source>
        <strain evidence="5">EP-1</strain>
        <tissue evidence="5">Whole</tissue>
    </source>
</reference>
<dbReference type="InterPro" id="IPR057365">
    <property type="entry name" value="URGCP"/>
</dbReference>
<evidence type="ECO:0000256" key="2">
    <source>
        <dbReference type="SAM" id="Coils"/>
    </source>
</evidence>
<gene>
    <name evidence="5" type="ORF">SK128_010609</name>
</gene>